<gene>
    <name evidence="2" type="ORF">PACLA_8A014396</name>
</gene>
<comment type="caution">
    <text evidence="2">The sequence shown here is derived from an EMBL/GenBank/DDBJ whole genome shotgun (WGS) entry which is preliminary data.</text>
</comment>
<protein>
    <submittedName>
        <fullName evidence="2">Uncharacterized protein</fullName>
    </submittedName>
</protein>
<dbReference type="AlphaFoldDB" id="A0A6S7HY25"/>
<reference evidence="2" key="1">
    <citation type="submission" date="2020-04" db="EMBL/GenBank/DDBJ databases">
        <authorList>
            <person name="Alioto T."/>
            <person name="Alioto T."/>
            <person name="Gomez Garrido J."/>
        </authorList>
    </citation>
    <scope>NUCLEOTIDE SEQUENCE</scope>
    <source>
        <strain evidence="2">A484AB</strain>
    </source>
</reference>
<organism evidence="2 3">
    <name type="scientific">Paramuricea clavata</name>
    <name type="common">Red gorgonian</name>
    <name type="synonym">Violescent sea-whip</name>
    <dbReference type="NCBI Taxonomy" id="317549"/>
    <lineage>
        <taxon>Eukaryota</taxon>
        <taxon>Metazoa</taxon>
        <taxon>Cnidaria</taxon>
        <taxon>Anthozoa</taxon>
        <taxon>Octocorallia</taxon>
        <taxon>Malacalcyonacea</taxon>
        <taxon>Plexauridae</taxon>
        <taxon>Paramuricea</taxon>
    </lineage>
</organism>
<feature type="region of interest" description="Disordered" evidence="1">
    <location>
        <begin position="1"/>
        <end position="53"/>
    </location>
</feature>
<evidence type="ECO:0000313" key="2">
    <source>
        <dbReference type="EMBL" id="CAB4011265.1"/>
    </source>
</evidence>
<evidence type="ECO:0000256" key="1">
    <source>
        <dbReference type="SAM" id="MobiDB-lite"/>
    </source>
</evidence>
<proteinExistence type="predicted"/>
<keyword evidence="3" id="KW-1185">Reference proteome</keyword>
<sequence>MDQYPPIRSSRKVEDKSRQSHDSDHNIPAPSSSDNSQGSSGLIRRNIYGDPIE</sequence>
<accession>A0A6S7HY25</accession>
<feature type="compositionally biased region" description="Low complexity" evidence="1">
    <location>
        <begin position="31"/>
        <end position="40"/>
    </location>
</feature>
<dbReference type="Proteomes" id="UP001152795">
    <property type="component" value="Unassembled WGS sequence"/>
</dbReference>
<evidence type="ECO:0000313" key="3">
    <source>
        <dbReference type="Proteomes" id="UP001152795"/>
    </source>
</evidence>
<name>A0A6S7HY25_PARCT</name>
<feature type="compositionally biased region" description="Basic and acidic residues" evidence="1">
    <location>
        <begin position="11"/>
        <end position="25"/>
    </location>
</feature>
<dbReference type="EMBL" id="CACRXK020007090">
    <property type="protein sequence ID" value="CAB4011265.1"/>
    <property type="molecule type" value="Genomic_DNA"/>
</dbReference>